<sequence>MTVQPIDGWRFFVKGGKMDCVVDMEHGKCDCGVLHISTLVCPVYSKDFMFARYSENIYPCVGQHVEEQKKSRCSSGCKAWSGKTEEIKMAILVGAIEDERTQTPEATHEDLQLSRPVSRPGFFLPEDLQVSRPVFSLPEDFQLSRPEGRPVSRPGFFLPEDLQVSRSVFSLPEDLQLSRPEGRPVSRPDFSFFQKTFKLVVQCLVFQKTFN</sequence>
<evidence type="ECO:0000313" key="2">
    <source>
        <dbReference type="Proteomes" id="UP000266723"/>
    </source>
</evidence>
<comment type="caution">
    <text evidence="1">The sequence shown here is derived from an EMBL/GenBank/DDBJ whole genome shotgun (WGS) entry which is preliminary data.</text>
</comment>
<name>A0ABQ7E7E0_BRACR</name>
<protein>
    <submittedName>
        <fullName evidence="1">Uncharacterized protein</fullName>
    </submittedName>
</protein>
<evidence type="ECO:0000313" key="1">
    <source>
        <dbReference type="EMBL" id="KAF3593113.1"/>
    </source>
</evidence>
<reference evidence="1 2" key="1">
    <citation type="journal article" date="2020" name="BMC Genomics">
        <title>Intraspecific diversification of the crop wild relative Brassica cretica Lam. using demographic model selection.</title>
        <authorList>
            <person name="Kioukis A."/>
            <person name="Michalopoulou V.A."/>
            <person name="Briers L."/>
            <person name="Pirintsos S."/>
            <person name="Studholme D.J."/>
            <person name="Pavlidis P."/>
            <person name="Sarris P.F."/>
        </authorList>
    </citation>
    <scope>NUCLEOTIDE SEQUENCE [LARGE SCALE GENOMIC DNA]</scope>
    <source>
        <strain evidence="2">cv. PFS-1207/04</strain>
    </source>
</reference>
<keyword evidence="2" id="KW-1185">Reference proteome</keyword>
<gene>
    <name evidence="1" type="ORF">DY000_02023756</name>
</gene>
<dbReference type="Proteomes" id="UP000266723">
    <property type="component" value="Unassembled WGS sequence"/>
</dbReference>
<accession>A0ABQ7E7E0</accession>
<proteinExistence type="predicted"/>
<organism evidence="1 2">
    <name type="scientific">Brassica cretica</name>
    <name type="common">Mustard</name>
    <dbReference type="NCBI Taxonomy" id="69181"/>
    <lineage>
        <taxon>Eukaryota</taxon>
        <taxon>Viridiplantae</taxon>
        <taxon>Streptophyta</taxon>
        <taxon>Embryophyta</taxon>
        <taxon>Tracheophyta</taxon>
        <taxon>Spermatophyta</taxon>
        <taxon>Magnoliopsida</taxon>
        <taxon>eudicotyledons</taxon>
        <taxon>Gunneridae</taxon>
        <taxon>Pentapetalae</taxon>
        <taxon>rosids</taxon>
        <taxon>malvids</taxon>
        <taxon>Brassicales</taxon>
        <taxon>Brassicaceae</taxon>
        <taxon>Brassiceae</taxon>
        <taxon>Brassica</taxon>
    </lineage>
</organism>
<dbReference type="EMBL" id="QGKV02000299">
    <property type="protein sequence ID" value="KAF3593113.1"/>
    <property type="molecule type" value="Genomic_DNA"/>
</dbReference>